<proteinExistence type="predicted"/>
<evidence type="ECO:0000313" key="1">
    <source>
        <dbReference type="EMBL" id="RUR75929.1"/>
    </source>
</evidence>
<reference evidence="1 2" key="1">
    <citation type="journal article" date="2019" name="Genome Biol. Evol.">
        <title>Day and night: Metabolic profiles and evolutionary relationships of six axenic non-marine cyanobacteria.</title>
        <authorList>
            <person name="Will S.E."/>
            <person name="Henke P."/>
            <person name="Boedeker C."/>
            <person name="Huang S."/>
            <person name="Brinkmann H."/>
            <person name="Rohde M."/>
            <person name="Jarek M."/>
            <person name="Friedl T."/>
            <person name="Seufert S."/>
            <person name="Schumacher M."/>
            <person name="Overmann J."/>
            <person name="Neumann-Schaal M."/>
            <person name="Petersen J."/>
        </authorList>
    </citation>
    <scope>NUCLEOTIDE SEQUENCE [LARGE SCALE GENOMIC DNA]</scope>
    <source>
        <strain evidence="1 2">PCC 6912</strain>
    </source>
</reference>
<protein>
    <recommendedName>
        <fullName evidence="3">DUF3370 domain-containing protein</fullName>
    </recommendedName>
</protein>
<dbReference type="STRING" id="211165.GCA_000317285_06542"/>
<dbReference type="EMBL" id="RSCJ01000022">
    <property type="protein sequence ID" value="RUR75929.1"/>
    <property type="molecule type" value="Genomic_DNA"/>
</dbReference>
<comment type="caution">
    <text evidence="1">The sequence shown here is derived from an EMBL/GenBank/DDBJ whole genome shotgun (WGS) entry which is preliminary data.</text>
</comment>
<dbReference type="Proteomes" id="UP000268857">
    <property type="component" value="Unassembled WGS sequence"/>
</dbReference>
<dbReference type="AlphaFoldDB" id="A0A3S1ACQ0"/>
<evidence type="ECO:0008006" key="3">
    <source>
        <dbReference type="Google" id="ProtNLM"/>
    </source>
</evidence>
<sequence length="456" mass="50588">MFNFIPYLPLAQAAPSPAILQQELFSPQQTRPLPGQLDSVPVFNSNNPEVVKTEGILLSTFPSQGKKVPDAHLNFPFQGRFDLFSHHIARAIETPDDLRTLHLGVIVYNPSDRPVTVNILQAASYVSQPDAPFIKLPPMLDNTLGNIYAGPGDRVMNEVLRLKRQQGWAAQLVIPPKQSRMLMNHPIPVRPLTPPLNGRSTLLRLSSNGPVYMANLAMFAKQNQDGSERSPSLEEWQNLLENGDFAGPREPAPSPPDNLTGPEIYGRVAAVALGSRWQSQVTDSNSLYLAIPEAGQAFSYGLSTLLAGKMGTGQNQSAKLLVRYPGTAYEAHGNYGIEYNISLPLINNTDTTQTVNVLFQTPLKEDELSKPGLRFLSPPEPRVFFRGTVRIRYNDDKGLPRTKYWHLVQQRGQMGEPLVQLKMAPGERRLVKVDFLYPPDATPPQMLTVETLDSKK</sequence>
<organism evidence="1 2">
    <name type="scientific">Chlorogloeopsis fritschii PCC 6912</name>
    <dbReference type="NCBI Taxonomy" id="211165"/>
    <lineage>
        <taxon>Bacteria</taxon>
        <taxon>Bacillati</taxon>
        <taxon>Cyanobacteriota</taxon>
        <taxon>Cyanophyceae</taxon>
        <taxon>Nostocales</taxon>
        <taxon>Chlorogloeopsidaceae</taxon>
        <taxon>Chlorogloeopsis</taxon>
    </lineage>
</organism>
<dbReference type="Pfam" id="PF11850">
    <property type="entry name" value="DUF3370"/>
    <property type="match status" value="1"/>
</dbReference>
<dbReference type="RefSeq" id="WP_016876775.1">
    <property type="nucleotide sequence ID" value="NZ_AJLN01000152.1"/>
</dbReference>
<name>A0A3S1ACQ0_CHLFR</name>
<keyword evidence="2" id="KW-1185">Reference proteome</keyword>
<accession>A0A3S1ACQ0</accession>
<dbReference type="InterPro" id="IPR021801">
    <property type="entry name" value="DUF3370"/>
</dbReference>
<dbReference type="OrthoDB" id="502907at2"/>
<gene>
    <name evidence="1" type="ORF">PCC6912_45010</name>
</gene>
<evidence type="ECO:0000313" key="2">
    <source>
        <dbReference type="Proteomes" id="UP000268857"/>
    </source>
</evidence>